<dbReference type="Pfam" id="PF00465">
    <property type="entry name" value="Fe-ADH"/>
    <property type="match status" value="1"/>
</dbReference>
<dbReference type="Gene3D" id="1.20.1090.10">
    <property type="entry name" value="Dehydroquinate synthase-like - alpha domain"/>
    <property type="match status" value="1"/>
</dbReference>
<evidence type="ECO:0000256" key="1">
    <source>
        <dbReference type="ARBA" id="ARBA00007358"/>
    </source>
</evidence>
<reference evidence="6" key="1">
    <citation type="submission" date="2023-07" db="EMBL/GenBank/DDBJ databases">
        <title>Novel Mycoplasma species identified in domestic and wild animals.</title>
        <authorList>
            <person name="Volokhov D.V."/>
            <person name="Furtak V.A."/>
            <person name="Zagorodnyaya T.A."/>
        </authorList>
    </citation>
    <scope>NUCLEOTIDE SEQUENCE [LARGE SCALE GENOMIC DNA]</scope>
    <source>
        <strain evidence="6">92-19</strain>
    </source>
</reference>
<comment type="similarity">
    <text evidence="1">Belongs to the iron-containing alcohol dehydrogenase family.</text>
</comment>
<dbReference type="RefSeq" id="WP_262096808.1">
    <property type="nucleotide sequence ID" value="NZ_JAOEGN010000015.1"/>
</dbReference>
<keyword evidence="2" id="KW-0560">Oxidoreductase</keyword>
<evidence type="ECO:0000259" key="4">
    <source>
        <dbReference type="Pfam" id="PF25137"/>
    </source>
</evidence>
<organism evidence="5 6">
    <name type="scientific">Paracholeplasma vituli</name>
    <dbReference type="NCBI Taxonomy" id="69473"/>
    <lineage>
        <taxon>Bacteria</taxon>
        <taxon>Bacillati</taxon>
        <taxon>Mycoplasmatota</taxon>
        <taxon>Mollicutes</taxon>
        <taxon>Acholeplasmatales</taxon>
        <taxon>Acholeplasmataceae</taxon>
        <taxon>Paracholeplasma</taxon>
    </lineage>
</organism>
<name>A0ABT2PX13_9MOLU</name>
<dbReference type="Pfam" id="PF25137">
    <property type="entry name" value="ADH_Fe_C"/>
    <property type="match status" value="1"/>
</dbReference>
<sequence>MKVLYRIYQWILKWVSKVLPWKQPRVFEGDQSLTELKKHLASLPYKHYLILTDPGIQKIGLLDKVIQSIHLETIQLSIYSEVTQNPTIQSIEKAYQQYVETGCDALIGLGGGSAIDAAKAVGIRVVKPNTPLSKMKGILKVRKRLPYLIAIPTTAGTGSETTIATVVSNPDTKEKYAISDLSLMPKVAVLNPTLTKELPKFFTATTGMDALTHAIEAYIGHSGTRYTNKMAEQAIVAIHTYLKVSYEEPENLTARQHMLKASFQAGAAFTRAYVGNIHAIAHTFGGFYQVPHGYANAIIMPHVLKYYGKSIEKKLSKLSDLIHLTESTVSNKMKAKAFIDWIESMNQVLSIPSQIGVPHKTDLEAMIDHAYHEANPLYPVPKIFTKMDFRVLYNAIMKVTN</sequence>
<evidence type="ECO:0000313" key="5">
    <source>
        <dbReference type="EMBL" id="MCU0105495.1"/>
    </source>
</evidence>
<keyword evidence="6" id="KW-1185">Reference proteome</keyword>
<comment type="caution">
    <text evidence="5">The sequence shown here is derived from an EMBL/GenBank/DDBJ whole genome shotgun (WGS) entry which is preliminary data.</text>
</comment>
<evidence type="ECO:0000313" key="6">
    <source>
        <dbReference type="Proteomes" id="UP001209076"/>
    </source>
</evidence>
<dbReference type="Proteomes" id="UP001209076">
    <property type="component" value="Unassembled WGS sequence"/>
</dbReference>
<protein>
    <submittedName>
        <fullName evidence="5">Iron-containing alcohol dehydrogenase</fullName>
    </submittedName>
</protein>
<proteinExistence type="inferred from homology"/>
<dbReference type="PANTHER" id="PTHR11496">
    <property type="entry name" value="ALCOHOL DEHYDROGENASE"/>
    <property type="match status" value="1"/>
</dbReference>
<dbReference type="PANTHER" id="PTHR11496:SF102">
    <property type="entry name" value="ALCOHOL DEHYDROGENASE 4"/>
    <property type="match status" value="1"/>
</dbReference>
<dbReference type="EMBL" id="JAOEGN010000015">
    <property type="protein sequence ID" value="MCU0105495.1"/>
    <property type="molecule type" value="Genomic_DNA"/>
</dbReference>
<dbReference type="CDD" id="cd08189">
    <property type="entry name" value="Fe-ADH-like"/>
    <property type="match status" value="1"/>
</dbReference>
<dbReference type="SUPFAM" id="SSF56796">
    <property type="entry name" value="Dehydroquinate synthase-like"/>
    <property type="match status" value="1"/>
</dbReference>
<dbReference type="Gene3D" id="3.40.50.1970">
    <property type="match status" value="1"/>
</dbReference>
<dbReference type="InterPro" id="IPR001670">
    <property type="entry name" value="ADH_Fe/GldA"/>
</dbReference>
<feature type="domain" description="Alcohol dehydrogenase iron-type/glycerol dehydrogenase GldA" evidence="3">
    <location>
        <begin position="25"/>
        <end position="192"/>
    </location>
</feature>
<evidence type="ECO:0000259" key="3">
    <source>
        <dbReference type="Pfam" id="PF00465"/>
    </source>
</evidence>
<accession>A0ABT2PX13</accession>
<dbReference type="InterPro" id="IPR039697">
    <property type="entry name" value="Alcohol_dehydrogenase_Fe"/>
</dbReference>
<gene>
    <name evidence="5" type="ORF">N7603_07470</name>
</gene>
<dbReference type="InterPro" id="IPR056798">
    <property type="entry name" value="ADH_Fe_C"/>
</dbReference>
<evidence type="ECO:0000256" key="2">
    <source>
        <dbReference type="ARBA" id="ARBA00023002"/>
    </source>
</evidence>
<feature type="domain" description="Fe-containing alcohol dehydrogenase-like C-terminal" evidence="4">
    <location>
        <begin position="203"/>
        <end position="396"/>
    </location>
</feature>